<dbReference type="AlphaFoldDB" id="C3X1W4"/>
<reference evidence="1" key="1">
    <citation type="submission" date="2011-10" db="EMBL/GenBank/DDBJ databases">
        <title>The Genome Sequence of Oxalobacter formigenes HOxBLS.</title>
        <authorList>
            <consortium name="The Broad Institute Genome Sequencing Platform"/>
            <person name="Earl A."/>
            <person name="Ward D."/>
            <person name="Feldgarden M."/>
            <person name="Gevers D."/>
            <person name="Allison M.J."/>
            <person name="Humphrey S."/>
            <person name="Young S.K."/>
            <person name="Zeng Q."/>
            <person name="Gargeya S."/>
            <person name="Fitzgerald M."/>
            <person name="Haas B."/>
            <person name="Abouelleil A."/>
            <person name="Alvarado L."/>
            <person name="Arachchi H.M."/>
            <person name="Berlin A."/>
            <person name="Brown A."/>
            <person name="Chapman S.B."/>
            <person name="Chen Z."/>
            <person name="Dunbar C."/>
            <person name="Freedman E."/>
            <person name="Gearin G."/>
            <person name="Goldberg J."/>
            <person name="Griggs A."/>
            <person name="Gujja S."/>
            <person name="Heiman D."/>
            <person name="Howarth C."/>
            <person name="Larson L."/>
            <person name="Lui A."/>
            <person name="MacDonald P.J.P."/>
            <person name="Montmayeur A."/>
            <person name="Murphy C."/>
            <person name="Neiman D."/>
            <person name="Pearson M."/>
            <person name="Priest M."/>
            <person name="Roberts A."/>
            <person name="Saif S."/>
            <person name="Shea T."/>
            <person name="Shenoy N."/>
            <person name="Sisk P."/>
            <person name="Stolte C."/>
            <person name="Sykes S."/>
            <person name="Wortman J."/>
            <person name="Nusbaum C."/>
            <person name="Birren B."/>
        </authorList>
    </citation>
    <scope>NUCLEOTIDE SEQUENCE [LARGE SCALE GENOMIC DNA]</scope>
    <source>
        <strain evidence="1">HOxBLS</strain>
    </source>
</reference>
<evidence type="ECO:0000313" key="1">
    <source>
        <dbReference type="EMBL" id="EEO27200.1"/>
    </source>
</evidence>
<organism evidence="1 2">
    <name type="scientific">Oxalobacter paraformigenes</name>
    <dbReference type="NCBI Taxonomy" id="556268"/>
    <lineage>
        <taxon>Bacteria</taxon>
        <taxon>Pseudomonadati</taxon>
        <taxon>Pseudomonadota</taxon>
        <taxon>Betaproteobacteria</taxon>
        <taxon>Burkholderiales</taxon>
        <taxon>Oxalobacteraceae</taxon>
        <taxon>Oxalobacter</taxon>
    </lineage>
</organism>
<protein>
    <submittedName>
        <fullName evidence="1">Uncharacterized protein</fullName>
    </submittedName>
</protein>
<dbReference type="RefSeq" id="WP_005876098.1">
    <property type="nucleotide sequence ID" value="NZ_CABMNL010000001.1"/>
</dbReference>
<dbReference type="EMBL" id="ACDP02000029">
    <property type="protein sequence ID" value="EEO27200.1"/>
    <property type="molecule type" value="Genomic_DNA"/>
</dbReference>
<dbReference type="Proteomes" id="UP000003973">
    <property type="component" value="Unassembled WGS sequence"/>
</dbReference>
<accession>C3X1W4</accession>
<keyword evidence="2" id="KW-1185">Reference proteome</keyword>
<proteinExistence type="predicted"/>
<dbReference type="HOGENOM" id="CLU_207244_0_0_4"/>
<sequence length="62" mass="7350">MPDYQIDVSDEEKKILETVRIRQDLDSIEEAAEWLAKQRLLRQTRNLSGRGRALQLVNKRKK</sequence>
<gene>
    <name evidence="1" type="ORF">OFAG_00353</name>
</gene>
<comment type="caution">
    <text evidence="1">The sequence shown here is derived from an EMBL/GenBank/DDBJ whole genome shotgun (WGS) entry which is preliminary data.</text>
</comment>
<name>C3X1W4_9BURK</name>
<evidence type="ECO:0000313" key="2">
    <source>
        <dbReference type="Proteomes" id="UP000003973"/>
    </source>
</evidence>